<evidence type="ECO:0000256" key="1">
    <source>
        <dbReference type="SAM" id="MobiDB-lite"/>
    </source>
</evidence>
<feature type="compositionally biased region" description="Pro residues" evidence="1">
    <location>
        <begin position="1"/>
        <end position="10"/>
    </location>
</feature>
<dbReference type="EMBL" id="CACRXK020000492">
    <property type="protein sequence ID" value="CAB3982354.1"/>
    <property type="molecule type" value="Genomic_DNA"/>
</dbReference>
<organism evidence="2 3">
    <name type="scientific">Paramuricea clavata</name>
    <name type="common">Red gorgonian</name>
    <name type="synonym">Violescent sea-whip</name>
    <dbReference type="NCBI Taxonomy" id="317549"/>
    <lineage>
        <taxon>Eukaryota</taxon>
        <taxon>Metazoa</taxon>
        <taxon>Cnidaria</taxon>
        <taxon>Anthozoa</taxon>
        <taxon>Octocorallia</taxon>
        <taxon>Malacalcyonacea</taxon>
        <taxon>Plexauridae</taxon>
        <taxon>Paramuricea</taxon>
    </lineage>
</organism>
<evidence type="ECO:0000313" key="2">
    <source>
        <dbReference type="EMBL" id="CAB3982354.1"/>
    </source>
</evidence>
<evidence type="ECO:0000313" key="3">
    <source>
        <dbReference type="Proteomes" id="UP001152795"/>
    </source>
</evidence>
<dbReference type="Proteomes" id="UP001152795">
    <property type="component" value="Unassembled WGS sequence"/>
</dbReference>
<gene>
    <name evidence="2" type="ORF">PACLA_8A014072</name>
</gene>
<reference evidence="2" key="1">
    <citation type="submission" date="2020-04" db="EMBL/GenBank/DDBJ databases">
        <authorList>
            <person name="Alioto T."/>
            <person name="Alioto T."/>
            <person name="Gomez Garrido J."/>
        </authorList>
    </citation>
    <scope>NUCLEOTIDE SEQUENCE</scope>
    <source>
        <strain evidence="2">A484AB</strain>
    </source>
</reference>
<feature type="region of interest" description="Disordered" evidence="1">
    <location>
        <begin position="1"/>
        <end position="26"/>
    </location>
</feature>
<sequence>MQWTKPPPGKGKPLPGIKKPLPDSSPLPNKIIWPAKAETTNFQFAKPTPEAIGRPGNIGHSEEQLLNSFNIMADNFIARHKNECPCYVILGTKIYPCYNSRDQTGCARNYVNVKQDFQKECPSTKFYLIYGRAGTPAVQAVLTGNGITTFSYP</sequence>
<name>A0A6S7FQZ8_PARCT</name>
<comment type="caution">
    <text evidence="2">The sequence shown here is derived from an EMBL/GenBank/DDBJ whole genome shotgun (WGS) entry which is preliminary data.</text>
</comment>
<proteinExistence type="predicted"/>
<dbReference type="AlphaFoldDB" id="A0A6S7FQZ8"/>
<accession>A0A6S7FQZ8</accession>
<protein>
    <submittedName>
        <fullName evidence="2">Uncharacterized protein</fullName>
    </submittedName>
</protein>
<keyword evidence="3" id="KW-1185">Reference proteome</keyword>